<sequence>MAPKVPMRSSISRSQFLEHVKEYDFIRLTFSDLNGLHLTKMVPVRYAEKVAAGKSEIYAGVMTFGPRNEVSHQLFVPCSGRTEFRRGDPVESRLWRL</sequence>
<evidence type="ECO:0000313" key="2">
    <source>
        <dbReference type="Proteomes" id="UP000784294"/>
    </source>
</evidence>
<evidence type="ECO:0000313" key="1">
    <source>
        <dbReference type="EMBL" id="VEL43758.1"/>
    </source>
</evidence>
<proteinExistence type="predicted"/>
<dbReference type="EMBL" id="CAAALY010284911">
    <property type="protein sequence ID" value="VEL43758.1"/>
    <property type="molecule type" value="Genomic_DNA"/>
</dbReference>
<dbReference type="Proteomes" id="UP000784294">
    <property type="component" value="Unassembled WGS sequence"/>
</dbReference>
<protein>
    <submittedName>
        <fullName evidence="1">Uncharacterized protein</fullName>
    </submittedName>
</protein>
<accession>A0A448XSE0</accession>
<keyword evidence="2" id="KW-1185">Reference proteome</keyword>
<gene>
    <name evidence="1" type="ORF">PXEA_LOCUS37198</name>
</gene>
<organism evidence="1 2">
    <name type="scientific">Protopolystoma xenopodis</name>
    <dbReference type="NCBI Taxonomy" id="117903"/>
    <lineage>
        <taxon>Eukaryota</taxon>
        <taxon>Metazoa</taxon>
        <taxon>Spiralia</taxon>
        <taxon>Lophotrochozoa</taxon>
        <taxon>Platyhelminthes</taxon>
        <taxon>Monogenea</taxon>
        <taxon>Polyopisthocotylea</taxon>
        <taxon>Polystomatidea</taxon>
        <taxon>Polystomatidae</taxon>
        <taxon>Protopolystoma</taxon>
    </lineage>
</organism>
<reference evidence="1" key="1">
    <citation type="submission" date="2018-11" db="EMBL/GenBank/DDBJ databases">
        <authorList>
            <consortium name="Pathogen Informatics"/>
        </authorList>
    </citation>
    <scope>NUCLEOTIDE SEQUENCE</scope>
</reference>
<dbReference type="AlphaFoldDB" id="A0A448XSE0"/>
<dbReference type="OrthoDB" id="10471820at2759"/>
<comment type="caution">
    <text evidence="1">The sequence shown here is derived from an EMBL/GenBank/DDBJ whole genome shotgun (WGS) entry which is preliminary data.</text>
</comment>
<name>A0A448XSE0_9PLAT</name>